<protein>
    <submittedName>
        <fullName evidence="2">Secreted RxLR effector protein 161-like</fullName>
    </submittedName>
</protein>
<evidence type="ECO:0000313" key="2">
    <source>
        <dbReference type="RefSeq" id="XP_075099349.1"/>
    </source>
</evidence>
<sequence>MHLMNFTRSDIAYAVCRLSRYTQNPSHDHWNALVRVMKYFRGTINYSIKYSRFPTVLEGYSDAKWISNSDETKSTSGYVFTLGGGVVACKSAKQTIIARSTMESEFVALELAGNEAE</sequence>
<evidence type="ECO:0000313" key="1">
    <source>
        <dbReference type="Proteomes" id="UP000790787"/>
    </source>
</evidence>
<dbReference type="Proteomes" id="UP000790787">
    <property type="component" value="Chromosome 3"/>
</dbReference>
<name>A0AC58TQ62_TOBAC</name>
<gene>
    <name evidence="2" type="primary">LOC142176164</name>
</gene>
<proteinExistence type="predicted"/>
<dbReference type="RefSeq" id="XP_075099349.1">
    <property type="nucleotide sequence ID" value="XM_075243248.1"/>
</dbReference>
<organism evidence="1 2">
    <name type="scientific">Nicotiana tabacum</name>
    <name type="common">Common tobacco</name>
    <dbReference type="NCBI Taxonomy" id="4097"/>
    <lineage>
        <taxon>Eukaryota</taxon>
        <taxon>Viridiplantae</taxon>
        <taxon>Streptophyta</taxon>
        <taxon>Embryophyta</taxon>
        <taxon>Tracheophyta</taxon>
        <taxon>Spermatophyta</taxon>
        <taxon>Magnoliopsida</taxon>
        <taxon>eudicotyledons</taxon>
        <taxon>Gunneridae</taxon>
        <taxon>Pentapetalae</taxon>
        <taxon>asterids</taxon>
        <taxon>lamiids</taxon>
        <taxon>Solanales</taxon>
        <taxon>Solanaceae</taxon>
        <taxon>Nicotianoideae</taxon>
        <taxon>Nicotianeae</taxon>
        <taxon>Nicotiana</taxon>
    </lineage>
</organism>
<reference evidence="2" key="2">
    <citation type="submission" date="2025-08" db="UniProtKB">
        <authorList>
            <consortium name="RefSeq"/>
        </authorList>
    </citation>
    <scope>IDENTIFICATION</scope>
    <source>
        <tissue evidence="2">Leaf</tissue>
    </source>
</reference>
<keyword evidence="1" id="KW-1185">Reference proteome</keyword>
<accession>A0AC58TQ62</accession>
<reference evidence="1" key="1">
    <citation type="journal article" date="2014" name="Nat. Commun.">
        <title>The tobacco genome sequence and its comparison with those of tomato and potato.</title>
        <authorList>
            <person name="Sierro N."/>
            <person name="Battey J.N."/>
            <person name="Ouadi S."/>
            <person name="Bakaher N."/>
            <person name="Bovet L."/>
            <person name="Willig A."/>
            <person name="Goepfert S."/>
            <person name="Peitsch M.C."/>
            <person name="Ivanov N.V."/>
        </authorList>
    </citation>
    <scope>NUCLEOTIDE SEQUENCE [LARGE SCALE GENOMIC DNA]</scope>
</reference>